<protein>
    <submittedName>
        <fullName evidence="1">Uncharacterized protein</fullName>
    </submittedName>
</protein>
<reference evidence="2" key="1">
    <citation type="journal article" date="2023" name="Front. Plant Sci.">
        <title>Chromosomal-level genome assembly of Melastoma candidum provides insights into trichome evolution.</title>
        <authorList>
            <person name="Zhong Y."/>
            <person name="Wu W."/>
            <person name="Sun C."/>
            <person name="Zou P."/>
            <person name="Liu Y."/>
            <person name="Dai S."/>
            <person name="Zhou R."/>
        </authorList>
    </citation>
    <scope>NUCLEOTIDE SEQUENCE [LARGE SCALE GENOMIC DNA]</scope>
</reference>
<dbReference type="Proteomes" id="UP001057402">
    <property type="component" value="Chromosome 11"/>
</dbReference>
<gene>
    <name evidence="1" type="ORF">MLD38_037597</name>
</gene>
<organism evidence="1 2">
    <name type="scientific">Melastoma candidum</name>
    <dbReference type="NCBI Taxonomy" id="119954"/>
    <lineage>
        <taxon>Eukaryota</taxon>
        <taxon>Viridiplantae</taxon>
        <taxon>Streptophyta</taxon>
        <taxon>Embryophyta</taxon>
        <taxon>Tracheophyta</taxon>
        <taxon>Spermatophyta</taxon>
        <taxon>Magnoliopsida</taxon>
        <taxon>eudicotyledons</taxon>
        <taxon>Gunneridae</taxon>
        <taxon>Pentapetalae</taxon>
        <taxon>rosids</taxon>
        <taxon>malvids</taxon>
        <taxon>Myrtales</taxon>
        <taxon>Melastomataceae</taxon>
        <taxon>Melastomatoideae</taxon>
        <taxon>Melastomateae</taxon>
        <taxon>Melastoma</taxon>
    </lineage>
</organism>
<dbReference type="EMBL" id="CM042890">
    <property type="protein sequence ID" value="KAI4312806.1"/>
    <property type="molecule type" value="Genomic_DNA"/>
</dbReference>
<sequence length="116" mass="13201">MTAEEASTSRFKEIWDEWELRGMVFLSLCIQVFLIFIGNRRKHSAGPFTTFFTWVAYLTADPVAVYSLGIITTMLTRSSDPRADFTLKLNAFWAPFLLLHLGGPDTITAYSLKDNE</sequence>
<name>A0ACB9LN78_9MYRT</name>
<comment type="caution">
    <text evidence="1">The sequence shown here is derived from an EMBL/GenBank/DDBJ whole genome shotgun (WGS) entry which is preliminary data.</text>
</comment>
<proteinExistence type="predicted"/>
<keyword evidence="2" id="KW-1185">Reference proteome</keyword>
<evidence type="ECO:0000313" key="1">
    <source>
        <dbReference type="EMBL" id="KAI4312806.1"/>
    </source>
</evidence>
<evidence type="ECO:0000313" key="2">
    <source>
        <dbReference type="Proteomes" id="UP001057402"/>
    </source>
</evidence>
<accession>A0ACB9LN78</accession>